<gene>
    <name evidence="1" type="ORF">POCTA_138.1.T0480280</name>
</gene>
<comment type="caution">
    <text evidence="1">The sequence shown here is derived from an EMBL/GenBank/DDBJ whole genome shotgun (WGS) entry which is preliminary data.</text>
</comment>
<evidence type="ECO:0000313" key="1">
    <source>
        <dbReference type="EMBL" id="CAD8166671.1"/>
    </source>
</evidence>
<sequence>MNIVYIILGYLINHSSSKCNELKIHQYVTCYQFTSRCCVLEGNEEDYQKLQHINTQIVEKSFQIPYQEEPILIRIINSLNQNKIQEKLMCSLFVNLEYYITCMAFDLILYEQSTKNSEQIRIDTKILAKDLCDGLFATQDGRLSLFCLGQTTLKQYSLDFSRNVILSFEYDVSDQIEDKCKKKQIKWNDYQYLIVFYQCSRWKVLLIQNNQANTLLDASMKYQYVELFRFSFIDEVTSCERKNMISTIYLIEDNFYLQFFVNQVETKKINLLLIEHPIRIQKILVQSQCQLLLLVNQLDKINSSVISIGKASEVIINQQYPMKNIHFDSNLVFLQNQFNLDVLINAYINQSYQICNTSLHFFQINNLFCQFDSTKKVLQFYKYQSLHTFIKPKQKYIFIIQKKQLFTKGDTPICFKVLFQNENQKAISQFFELIQFQNNCQNKYQTLRKSDYSYYFNNGTFDLNSSNGSINVNIRKYQNIHQNCLARLYKFYFQDKFDLRDLIKNYIYFQYEAIFYIYDCEQDEFTLSINLNQYIVLEYSPFYYFVNRKNNSVLRGVIPSQSSIQYFNIDLNEAITNFRHISQYIFLQVNNSDLPLIIEMNYQSYSKSNYLSKSLYQPGLILFYFDFEEITFIQYEKILAIQSLEIFRCYEIQEQLIISTHEFIHPKGYYLIVAIQNQTNSLIMYYFEENELHQIYNYTFQDYQFYYPYKYTINDDNLALLIVKNNMLYIAIFQYSLSKVFLDDIIATDNSFFKFDQYRLFFSFDKVWMYFFFNKILVEFETEQLHQDTLSSSYSMKLKELDEFELRIQIQNKCFKVYSIIKSPIIEIQKNQIIKLNIADIFYGPITNLTLINNSNIHLKGPIQFKQEILNCNDEALKLCYKVHNYQKQIEIFIFTVIMQDNQVIEVIQRNILDRYYVTWIKWQYYLFVSQLFNVELIECSEKQYEPCKLISKISDNLGIKQINIAHTIGVGNLIKLQGDNNQAFIFIDDINFNIQILSGIIIDIQYIENSEDQYIFLQQNMNDSKDLELKIYSISLYQKHLIYSLAISEQIQTELFKNGNLIEHILQIKLIQCKYSGDQINIKLLIMDQFYSQLFQLNLDQQYNQIEFELQKQVRNLIDLNFTQTKDFMIQHIDDQHLVLKETYSSLSQFYDLLEDRRFYDYFHQSKISMQIKRLNTTHLIFIDLLNIFIGTIGYELELQNHNQSEQNFQLFAQNQISNQEVSLQIHIIETKQKFRHNILIIQISCFIFILNYTRKIQSKLENQKQNWN</sequence>
<evidence type="ECO:0000313" key="2">
    <source>
        <dbReference type="Proteomes" id="UP000683925"/>
    </source>
</evidence>
<dbReference type="Proteomes" id="UP000683925">
    <property type="component" value="Unassembled WGS sequence"/>
</dbReference>
<proteinExistence type="predicted"/>
<dbReference type="OrthoDB" id="311225at2759"/>
<organism evidence="1 2">
    <name type="scientific">Paramecium octaurelia</name>
    <dbReference type="NCBI Taxonomy" id="43137"/>
    <lineage>
        <taxon>Eukaryota</taxon>
        <taxon>Sar</taxon>
        <taxon>Alveolata</taxon>
        <taxon>Ciliophora</taxon>
        <taxon>Intramacronucleata</taxon>
        <taxon>Oligohymenophorea</taxon>
        <taxon>Peniculida</taxon>
        <taxon>Parameciidae</taxon>
        <taxon>Paramecium</taxon>
    </lineage>
</organism>
<protein>
    <submittedName>
        <fullName evidence="1">Uncharacterized protein</fullName>
    </submittedName>
</protein>
<dbReference type="EMBL" id="CAJJDP010000048">
    <property type="protein sequence ID" value="CAD8166671.1"/>
    <property type="molecule type" value="Genomic_DNA"/>
</dbReference>
<dbReference type="OMA" id="CEFANER"/>
<keyword evidence="2" id="KW-1185">Reference proteome</keyword>
<dbReference type="AlphaFoldDB" id="A0A8S1UP29"/>
<name>A0A8S1UP29_PAROT</name>
<accession>A0A8S1UP29</accession>
<reference evidence="1" key="1">
    <citation type="submission" date="2021-01" db="EMBL/GenBank/DDBJ databases">
        <authorList>
            <consortium name="Genoscope - CEA"/>
            <person name="William W."/>
        </authorList>
    </citation>
    <scope>NUCLEOTIDE SEQUENCE</scope>
</reference>